<accession>A0A817WY67</accession>
<dbReference type="InterPro" id="IPR013517">
    <property type="entry name" value="FG-GAP"/>
</dbReference>
<sequence>MIISLDISVANCGDDTVSVLLGKDKINFRKSATYTVGISSASAVVSGDFNNDMKIDLAVSDKWSKTINALRGYGNGSFKTVWHCNIGDKPHDMMTVDFNNDIYLNLIIANYLTNTVGVLLGNESETFQLQKNYSTGYKPLSIIFGDLNNDRKGDLVVTNSISQDLSVFLNVYQ</sequence>
<evidence type="ECO:0000313" key="4">
    <source>
        <dbReference type="Proteomes" id="UP000663825"/>
    </source>
</evidence>
<dbReference type="Pfam" id="PF13517">
    <property type="entry name" value="FG-GAP_3"/>
    <property type="match status" value="1"/>
</dbReference>
<dbReference type="EMBL" id="CAJNXB010004174">
    <property type="protein sequence ID" value="CAF3361805.1"/>
    <property type="molecule type" value="Genomic_DNA"/>
</dbReference>
<evidence type="ECO:0000313" key="5">
    <source>
        <dbReference type="Proteomes" id="UP000663873"/>
    </source>
</evidence>
<evidence type="ECO:0000313" key="3">
    <source>
        <dbReference type="EMBL" id="CAF4103038.1"/>
    </source>
</evidence>
<dbReference type="Proteomes" id="UP000663825">
    <property type="component" value="Unassembled WGS sequence"/>
</dbReference>
<dbReference type="EMBL" id="CAJOBP010000020">
    <property type="protein sequence ID" value="CAF4103038.1"/>
    <property type="molecule type" value="Genomic_DNA"/>
</dbReference>
<keyword evidence="5" id="KW-1185">Reference proteome</keyword>
<dbReference type="SUPFAM" id="SSF69318">
    <property type="entry name" value="Integrin alpha N-terminal domain"/>
    <property type="match status" value="1"/>
</dbReference>
<dbReference type="OrthoDB" id="5807961at2759"/>
<dbReference type="InterPro" id="IPR028994">
    <property type="entry name" value="Integrin_alpha_N"/>
</dbReference>
<evidence type="ECO:0008006" key="6">
    <source>
        <dbReference type="Google" id="ProtNLM"/>
    </source>
</evidence>
<dbReference type="Proteomes" id="UP000663873">
    <property type="component" value="Unassembled WGS sequence"/>
</dbReference>
<organism evidence="2 4">
    <name type="scientific">Rotaria socialis</name>
    <dbReference type="NCBI Taxonomy" id="392032"/>
    <lineage>
        <taxon>Eukaryota</taxon>
        <taxon>Metazoa</taxon>
        <taxon>Spiralia</taxon>
        <taxon>Gnathifera</taxon>
        <taxon>Rotifera</taxon>
        <taxon>Eurotatoria</taxon>
        <taxon>Bdelloidea</taxon>
        <taxon>Philodinida</taxon>
        <taxon>Philodinidae</taxon>
        <taxon>Rotaria</taxon>
    </lineage>
</organism>
<keyword evidence="1" id="KW-0732">Signal</keyword>
<proteinExistence type="predicted"/>
<evidence type="ECO:0000313" key="2">
    <source>
        <dbReference type="EMBL" id="CAF3361805.1"/>
    </source>
</evidence>
<gene>
    <name evidence="2" type="ORF">TIS948_LOCUS24243</name>
    <name evidence="3" type="ORF">UJA718_LOCUS422</name>
</gene>
<dbReference type="PANTHER" id="PTHR46580:SF2">
    <property type="entry name" value="MAM DOMAIN-CONTAINING PROTEIN"/>
    <property type="match status" value="1"/>
</dbReference>
<name>A0A817WY67_9BILA</name>
<reference evidence="2" key="1">
    <citation type="submission" date="2021-02" db="EMBL/GenBank/DDBJ databases">
        <authorList>
            <person name="Nowell W R."/>
        </authorList>
    </citation>
    <scope>NUCLEOTIDE SEQUENCE</scope>
</reference>
<dbReference type="PANTHER" id="PTHR46580">
    <property type="entry name" value="SENSOR KINASE-RELATED"/>
    <property type="match status" value="1"/>
</dbReference>
<comment type="caution">
    <text evidence="2">The sequence shown here is derived from an EMBL/GenBank/DDBJ whole genome shotgun (WGS) entry which is preliminary data.</text>
</comment>
<dbReference type="Gene3D" id="2.30.30.100">
    <property type="match status" value="2"/>
</dbReference>
<evidence type="ECO:0000256" key="1">
    <source>
        <dbReference type="ARBA" id="ARBA00022729"/>
    </source>
</evidence>
<dbReference type="AlphaFoldDB" id="A0A817WY67"/>
<protein>
    <recommendedName>
        <fullName evidence="6">VCBS repeat-containing protein</fullName>
    </recommendedName>
</protein>